<dbReference type="AlphaFoldDB" id="A0A559J0H1"/>
<proteinExistence type="predicted"/>
<reference evidence="2 3" key="1">
    <citation type="submission" date="2019-07" db="EMBL/GenBank/DDBJ databases">
        <authorList>
            <person name="Kim J."/>
        </authorList>
    </citation>
    <scope>NUCLEOTIDE SEQUENCE [LARGE SCALE GENOMIC DNA]</scope>
    <source>
        <strain evidence="2 3">N4</strain>
    </source>
</reference>
<protein>
    <recommendedName>
        <fullName evidence="1">Aminoacyl-transfer RNA synthetases class-II family profile domain-containing protein</fullName>
    </recommendedName>
</protein>
<dbReference type="GO" id="GO:0016740">
    <property type="term" value="F:transferase activity"/>
    <property type="evidence" value="ECO:0007669"/>
    <property type="project" value="UniProtKB-ARBA"/>
</dbReference>
<dbReference type="InterPro" id="IPR045864">
    <property type="entry name" value="aa-tRNA-synth_II/BPL/LPL"/>
</dbReference>
<dbReference type="SUPFAM" id="SSF55681">
    <property type="entry name" value="Class II aaRS and biotin synthetases"/>
    <property type="match status" value="1"/>
</dbReference>
<feature type="domain" description="Aminoacyl-transfer RNA synthetases class-II family profile" evidence="1">
    <location>
        <begin position="128"/>
        <end position="401"/>
    </location>
</feature>
<dbReference type="GO" id="GO:0140096">
    <property type="term" value="F:catalytic activity, acting on a protein"/>
    <property type="evidence" value="ECO:0007669"/>
    <property type="project" value="UniProtKB-ARBA"/>
</dbReference>
<comment type="caution">
    <text evidence="2">The sequence shown here is derived from an EMBL/GenBank/DDBJ whole genome shotgun (WGS) entry which is preliminary data.</text>
</comment>
<dbReference type="PROSITE" id="PS50862">
    <property type="entry name" value="AA_TRNA_LIGASE_II"/>
    <property type="match status" value="1"/>
</dbReference>
<dbReference type="Gene3D" id="3.30.930.10">
    <property type="entry name" value="Bira Bifunctional Protein, Domain 2"/>
    <property type="match status" value="1"/>
</dbReference>
<organism evidence="2 3">
    <name type="scientific">Paenibacillus agilis</name>
    <dbReference type="NCBI Taxonomy" id="3020863"/>
    <lineage>
        <taxon>Bacteria</taxon>
        <taxon>Bacillati</taxon>
        <taxon>Bacillota</taxon>
        <taxon>Bacilli</taxon>
        <taxon>Bacillales</taxon>
        <taxon>Paenibacillaceae</taxon>
        <taxon>Paenibacillus</taxon>
    </lineage>
</organism>
<gene>
    <name evidence="2" type="ORF">FPZ44_10145</name>
</gene>
<accession>A0A559J0H1</accession>
<evidence type="ECO:0000259" key="1">
    <source>
        <dbReference type="PROSITE" id="PS50862"/>
    </source>
</evidence>
<sequence>MVKTMENVHYIQLEQPIPIKHDEELEKRIYFISASIQQFKLIKDESTIKGLEVSLLPGTDPSEIKEKLVSVIDNEILLQFVVPARVIWKSENIHSNYQDDLFDQLLEKEMVYEMGEGQVCFGDKLIFLMDALDKIFKEMTISHFGAVEYRYPTLIPTKTLEKCGYFNSFPHFLMFVTRLHNDIDNYRNFLEEYKSNDKIDSYLLHNCHNVDYCLPPTMCYHTYHQFQNTQHDETQNRVITSIGKSFRYESKYHRTLERLWDFSIREIVFMGSKDFVLESRQKFMEASFSIFQRLGLQGHCEVASDPFFCNEDTAAKIFNQRMQELKYELRLNVASDRTIAAASFNFHEHFFGEQFNIKRGETEWMATGCVGFGIERLAYAFISQHGLDEKDWAKVLSNGYPEAVFAEQI</sequence>
<dbReference type="Proteomes" id="UP000318102">
    <property type="component" value="Unassembled WGS sequence"/>
</dbReference>
<name>A0A559J0H1_9BACL</name>
<dbReference type="EMBL" id="VNJK01000001">
    <property type="protein sequence ID" value="TVX93382.1"/>
    <property type="molecule type" value="Genomic_DNA"/>
</dbReference>
<evidence type="ECO:0000313" key="3">
    <source>
        <dbReference type="Proteomes" id="UP000318102"/>
    </source>
</evidence>
<dbReference type="OrthoDB" id="583154at2"/>
<evidence type="ECO:0000313" key="2">
    <source>
        <dbReference type="EMBL" id="TVX93382.1"/>
    </source>
</evidence>
<keyword evidence="3" id="KW-1185">Reference proteome</keyword>
<dbReference type="InterPro" id="IPR006195">
    <property type="entry name" value="aa-tRNA-synth_II"/>
</dbReference>